<dbReference type="InterPro" id="IPR006108">
    <property type="entry name" value="3HC_DH_C"/>
</dbReference>
<keyword evidence="4 10" id="KW-0560">Oxidoreductase</keyword>
<dbReference type="InterPro" id="IPR008927">
    <property type="entry name" value="6-PGluconate_DH-like_C_sf"/>
</dbReference>
<evidence type="ECO:0000313" key="10">
    <source>
        <dbReference type="EMBL" id="MCP1676090.1"/>
    </source>
</evidence>
<dbReference type="InterPro" id="IPR036291">
    <property type="entry name" value="NAD(P)-bd_dom_sf"/>
</dbReference>
<dbReference type="SUPFAM" id="SSF52096">
    <property type="entry name" value="ClpP/crotonase"/>
    <property type="match status" value="1"/>
</dbReference>
<dbReference type="InterPro" id="IPR006176">
    <property type="entry name" value="3-OHacyl-CoA_DH_NAD-bd"/>
</dbReference>
<dbReference type="PANTHER" id="PTHR48075:SF7">
    <property type="entry name" value="3-HYDROXYACYL-COA DEHYDROGENASE-RELATED"/>
    <property type="match status" value="1"/>
</dbReference>
<dbReference type="Pfam" id="PF00725">
    <property type="entry name" value="3HCDH"/>
    <property type="match status" value="1"/>
</dbReference>
<protein>
    <submittedName>
        <fullName evidence="10">3-hydroxyacyl-CoA dehydrogenase</fullName>
        <ecNumber evidence="10">1.1.1.35</ecNumber>
    </submittedName>
</protein>
<keyword evidence="3" id="KW-0442">Lipid degradation</keyword>
<dbReference type="SUPFAM" id="SSF48179">
    <property type="entry name" value="6-phosphogluconate dehydrogenase C-terminal domain-like"/>
    <property type="match status" value="2"/>
</dbReference>
<evidence type="ECO:0000259" key="8">
    <source>
        <dbReference type="Pfam" id="PF00725"/>
    </source>
</evidence>
<dbReference type="GO" id="GO:0070403">
    <property type="term" value="F:NAD+ binding"/>
    <property type="evidence" value="ECO:0007669"/>
    <property type="project" value="InterPro"/>
</dbReference>
<dbReference type="EMBL" id="JALJXV010000008">
    <property type="protein sequence ID" value="MCP1676090.1"/>
    <property type="molecule type" value="Genomic_DNA"/>
</dbReference>
<dbReference type="Gene3D" id="1.10.1040.50">
    <property type="match status" value="1"/>
</dbReference>
<evidence type="ECO:0000256" key="6">
    <source>
        <dbReference type="ARBA" id="ARBA00023098"/>
    </source>
</evidence>
<evidence type="ECO:0000256" key="3">
    <source>
        <dbReference type="ARBA" id="ARBA00022963"/>
    </source>
</evidence>
<dbReference type="AlphaFoldDB" id="A0AAE3G565"/>
<dbReference type="EC" id="1.1.1.35" evidence="10"/>
<name>A0AAE3G565_9GAMM</name>
<comment type="catalytic activity">
    <reaction evidence="7">
        <text>a (3S)-3-hydroxyacyl-CoA + NAD(+) = a 3-oxoacyl-CoA + NADH + H(+)</text>
        <dbReference type="Rhea" id="RHEA:22432"/>
        <dbReference type="ChEBI" id="CHEBI:15378"/>
        <dbReference type="ChEBI" id="CHEBI:57318"/>
        <dbReference type="ChEBI" id="CHEBI:57540"/>
        <dbReference type="ChEBI" id="CHEBI:57945"/>
        <dbReference type="ChEBI" id="CHEBI:90726"/>
        <dbReference type="EC" id="1.1.1.35"/>
    </reaction>
</comment>
<gene>
    <name evidence="10" type="ORF">J2T57_003249</name>
</gene>
<evidence type="ECO:0000256" key="7">
    <source>
        <dbReference type="ARBA" id="ARBA00049556"/>
    </source>
</evidence>
<comment type="pathway">
    <text evidence="1">Lipid metabolism; fatty acid beta-oxidation.</text>
</comment>
<dbReference type="InterPro" id="IPR029045">
    <property type="entry name" value="ClpP/crotonase-like_dom_sf"/>
</dbReference>
<keyword evidence="6" id="KW-0443">Lipid metabolism</keyword>
<dbReference type="Pfam" id="PF00378">
    <property type="entry name" value="ECH_1"/>
    <property type="match status" value="1"/>
</dbReference>
<dbReference type="Proteomes" id="UP001205843">
    <property type="component" value="Unassembled WGS sequence"/>
</dbReference>
<comment type="caution">
    <text evidence="10">The sequence shown here is derived from an EMBL/GenBank/DDBJ whole genome shotgun (WGS) entry which is preliminary data.</text>
</comment>
<dbReference type="RefSeq" id="WP_253480790.1">
    <property type="nucleotide sequence ID" value="NZ_JALJXV010000008.1"/>
</dbReference>
<dbReference type="GO" id="GO:0016042">
    <property type="term" value="P:lipid catabolic process"/>
    <property type="evidence" value="ECO:0007669"/>
    <property type="project" value="UniProtKB-KW"/>
</dbReference>
<dbReference type="GO" id="GO:0003857">
    <property type="term" value="F:(3S)-3-hydroxyacyl-CoA dehydrogenase (NAD+) activity"/>
    <property type="evidence" value="ECO:0007669"/>
    <property type="project" value="UniProtKB-EC"/>
</dbReference>
<feature type="domain" description="3-hydroxyacyl-CoA dehydrogenase C-terminal" evidence="8">
    <location>
        <begin position="195"/>
        <end position="294"/>
    </location>
</feature>
<dbReference type="Pfam" id="PF02737">
    <property type="entry name" value="3HCDH_N"/>
    <property type="match status" value="1"/>
</dbReference>
<organism evidence="10 11">
    <name type="scientific">Natronocella acetinitrilica</name>
    <dbReference type="NCBI Taxonomy" id="414046"/>
    <lineage>
        <taxon>Bacteria</taxon>
        <taxon>Pseudomonadati</taxon>
        <taxon>Pseudomonadota</taxon>
        <taxon>Gammaproteobacteria</taxon>
        <taxon>Chromatiales</taxon>
        <taxon>Ectothiorhodospiraceae</taxon>
        <taxon>Natronocella</taxon>
    </lineage>
</organism>
<evidence type="ECO:0000256" key="4">
    <source>
        <dbReference type="ARBA" id="ARBA00023002"/>
    </source>
</evidence>
<feature type="domain" description="3-hydroxyacyl-CoA dehydrogenase NAD binding" evidence="9">
    <location>
        <begin position="10"/>
        <end position="191"/>
    </location>
</feature>
<keyword evidence="5" id="KW-0520">NAD</keyword>
<evidence type="ECO:0000256" key="1">
    <source>
        <dbReference type="ARBA" id="ARBA00005005"/>
    </source>
</evidence>
<dbReference type="Gene3D" id="3.40.50.720">
    <property type="entry name" value="NAD(P)-binding Rossmann-like Domain"/>
    <property type="match status" value="1"/>
</dbReference>
<dbReference type="GO" id="GO:0006631">
    <property type="term" value="P:fatty acid metabolic process"/>
    <property type="evidence" value="ECO:0007669"/>
    <property type="project" value="UniProtKB-KW"/>
</dbReference>
<dbReference type="InterPro" id="IPR001753">
    <property type="entry name" value="Enoyl-CoA_hydra/iso"/>
</dbReference>
<evidence type="ECO:0000256" key="5">
    <source>
        <dbReference type="ARBA" id="ARBA00023027"/>
    </source>
</evidence>
<accession>A0AAE3G565</accession>
<proteinExistence type="predicted"/>
<dbReference type="SUPFAM" id="SSF51735">
    <property type="entry name" value="NAD(P)-binding Rossmann-fold domains"/>
    <property type="match status" value="1"/>
</dbReference>
<dbReference type="Gene3D" id="3.90.226.10">
    <property type="entry name" value="2-enoyl-CoA Hydratase, Chain A, domain 1"/>
    <property type="match status" value="1"/>
</dbReference>
<keyword evidence="2" id="KW-0276">Fatty acid metabolism</keyword>
<dbReference type="PANTHER" id="PTHR48075">
    <property type="entry name" value="3-HYDROXYACYL-COA DEHYDROGENASE FAMILY PROTEIN"/>
    <property type="match status" value="1"/>
</dbReference>
<evidence type="ECO:0000259" key="9">
    <source>
        <dbReference type="Pfam" id="PF02737"/>
    </source>
</evidence>
<sequence>MTNRLPIRRVAVLGAGVMGAQIAAHLVNAQVDTVLFELPADGDDRNANARKAIDRLLKLEPKPLAVPAYAQLIRPANYRDDLAQLADCDLIIEAIAERLDLKKDLYARIAPHVAAHTILASNTSGLGINELAAVLPEDMRSRFCGVHFFNPPRYMHLAELIPGQQTEQAYLQGLETFLVSSLGKGVIYARDTPNFVGNRIGVFAMLAAMHHAQRLGLAPDVVDALTGPAIGRPKSATFRTADVVGLDTLAHVVEGSAPRLTDDPWHEYLVLAPWVRGLIDAGALGQKSGAGVYRKQGKQIEVLDPETGDYRPAHPEAAGEVQQILALRDPAEKFAALRQSEHPQARFLWAIHRDAFHYAAYLLEQIADCARDVDLALRWGFGWKQGPFEIWQSAGWRRVADWIREDIEAGEAMSGAALPDWVGSIEAVHSPKGSWAPADGVYRSRSELPVYSRQWFPDAVLGEDAGASGNTVFETEGVRLWHVVDDIGILSFRSKQHAVGREVLEGVLAAMDEAEKRFDGVVLWQPREPFSVGANLKQVVDALGEQDFDALETMVHLFQQATGRMRDSQIPVVAAVRGMALGGGCEFQMHCDRTVAALESYIGLVEAGVGLIPAGGGCKELALRAAAATPDGDVFPAIRKSFEAIAMAKVARSAREAQELGLLRATDRIVMNTHEVLHAATMEARALAATGYRPPLKLPVKVAGRPGIANLTMMLVNMREGGFISEHDFKVARYAADALCGGDVEGGSQVSEAWLLRREWERFVELLRDKPTQERIAHMMKTGKPLRN</sequence>
<keyword evidence="11" id="KW-1185">Reference proteome</keyword>
<reference evidence="10" key="1">
    <citation type="submission" date="2022-03" db="EMBL/GenBank/DDBJ databases">
        <title>Genomic Encyclopedia of Type Strains, Phase III (KMG-III): the genomes of soil and plant-associated and newly described type strains.</title>
        <authorList>
            <person name="Whitman W."/>
        </authorList>
    </citation>
    <scope>NUCLEOTIDE SEQUENCE</scope>
    <source>
        <strain evidence="10">ANL 6-2</strain>
    </source>
</reference>
<evidence type="ECO:0000313" key="11">
    <source>
        <dbReference type="Proteomes" id="UP001205843"/>
    </source>
</evidence>
<evidence type="ECO:0000256" key="2">
    <source>
        <dbReference type="ARBA" id="ARBA00022832"/>
    </source>
</evidence>
<dbReference type="CDD" id="cd06558">
    <property type="entry name" value="crotonase-like"/>
    <property type="match status" value="1"/>
</dbReference>